<accession>A0A1E7RE64</accession>
<feature type="transmembrane region" description="Helical" evidence="1">
    <location>
        <begin position="92"/>
        <end position="114"/>
    </location>
</feature>
<sequence length="200" mass="23438">MMSRDWLLQSAFMPFHLCVVAIFILIITETLGIYIGHRPSNLIRKIIPLWIKDSPIFRVKISRYFVLLFFLINLSFAGYFIQLIFFAFKQHFINSGVVFIPAFMLAWFFTLFMLHCLDQVIKPNQKVDQTELIGRFGIILYRSARPDASTEASVRDQFGQLHRVQVVPEFGELEPNSQVILIDYHEHCYIAHRITPLRDV</sequence>
<feature type="transmembrane region" description="Helical" evidence="1">
    <location>
        <begin position="12"/>
        <end position="35"/>
    </location>
</feature>
<keyword evidence="1" id="KW-1133">Transmembrane helix</keyword>
<gene>
    <name evidence="3" type="ORF">BJI46_08870</name>
</gene>
<evidence type="ECO:0000259" key="2">
    <source>
        <dbReference type="Pfam" id="PF07290"/>
    </source>
</evidence>
<dbReference type="AlphaFoldDB" id="A0A1E7RE64"/>
<dbReference type="EMBL" id="MKKK01000006">
    <property type="protein sequence ID" value="OEY97638.1"/>
    <property type="molecule type" value="Genomic_DNA"/>
</dbReference>
<name>A0A1E7RE64_9GAMM</name>
<keyword evidence="1" id="KW-0472">Membrane</keyword>
<keyword evidence="4" id="KW-1185">Reference proteome</keyword>
<keyword evidence="1" id="KW-0812">Transmembrane</keyword>
<evidence type="ECO:0000313" key="4">
    <source>
        <dbReference type="Proteomes" id="UP000185895"/>
    </source>
</evidence>
<comment type="caution">
    <text evidence="3">The sequence shown here is derived from an EMBL/GenBank/DDBJ whole genome shotgun (WGS) entry which is preliminary data.</text>
</comment>
<evidence type="ECO:0000313" key="3">
    <source>
        <dbReference type="EMBL" id="OEY97638.1"/>
    </source>
</evidence>
<feature type="domain" description="Inner membrane protein YqiJ OB-fold" evidence="2">
    <location>
        <begin position="131"/>
        <end position="190"/>
    </location>
</feature>
<dbReference type="InterPro" id="IPR010840">
    <property type="entry name" value="YqiJ_OB"/>
</dbReference>
<dbReference type="Proteomes" id="UP000185895">
    <property type="component" value="Unassembled WGS sequence"/>
</dbReference>
<evidence type="ECO:0000256" key="1">
    <source>
        <dbReference type="SAM" id="Phobius"/>
    </source>
</evidence>
<dbReference type="STRING" id="1262585.BJI46_08870"/>
<protein>
    <recommendedName>
        <fullName evidence="2">Inner membrane protein YqiJ OB-fold domain-containing protein</fullName>
    </recommendedName>
</protein>
<dbReference type="Pfam" id="PF07290">
    <property type="entry name" value="YqiJ_OB"/>
    <property type="match status" value="1"/>
</dbReference>
<reference evidence="3 4" key="1">
    <citation type="submission" date="2016-09" db="EMBL/GenBank/DDBJ databases">
        <authorList>
            <person name="Capua I."/>
            <person name="De Benedictis P."/>
            <person name="Joannis T."/>
            <person name="Lombin L.H."/>
            <person name="Cattoli G."/>
        </authorList>
    </citation>
    <scope>NUCLEOTIDE SEQUENCE [LARGE SCALE GENOMIC DNA]</scope>
    <source>
        <strain evidence="3 4">ANC 4671</strain>
    </source>
</reference>
<proteinExistence type="predicted"/>
<feature type="transmembrane region" description="Helical" evidence="1">
    <location>
        <begin position="64"/>
        <end position="86"/>
    </location>
</feature>
<organism evidence="3 4">
    <name type="scientific">Acinetobacter qingfengensis</name>
    <dbReference type="NCBI Taxonomy" id="1262585"/>
    <lineage>
        <taxon>Bacteria</taxon>
        <taxon>Pseudomonadati</taxon>
        <taxon>Pseudomonadota</taxon>
        <taxon>Gammaproteobacteria</taxon>
        <taxon>Moraxellales</taxon>
        <taxon>Moraxellaceae</taxon>
        <taxon>Acinetobacter</taxon>
    </lineage>
</organism>